<name>A0ABY1QKU1_9BACT</name>
<dbReference type="InterPro" id="IPR004358">
    <property type="entry name" value="Sig_transdc_His_kin-like_C"/>
</dbReference>
<dbReference type="InterPro" id="IPR011006">
    <property type="entry name" value="CheY-like_superfamily"/>
</dbReference>
<dbReference type="CDD" id="cd16922">
    <property type="entry name" value="HATPase_EvgS-ArcB-TorS-like"/>
    <property type="match status" value="1"/>
</dbReference>
<dbReference type="EMBL" id="FXUG01000017">
    <property type="protein sequence ID" value="SMP74320.1"/>
    <property type="molecule type" value="Genomic_DNA"/>
</dbReference>
<evidence type="ECO:0000256" key="7">
    <source>
        <dbReference type="ARBA" id="ARBA00022741"/>
    </source>
</evidence>
<keyword evidence="7" id="KW-0547">Nucleotide-binding</keyword>
<dbReference type="GO" id="GO:0016301">
    <property type="term" value="F:kinase activity"/>
    <property type="evidence" value="ECO:0007669"/>
    <property type="project" value="UniProtKB-KW"/>
</dbReference>
<evidence type="ECO:0000259" key="18">
    <source>
        <dbReference type="PROSITE" id="PS50894"/>
    </source>
</evidence>
<evidence type="ECO:0000256" key="6">
    <source>
        <dbReference type="ARBA" id="ARBA00022692"/>
    </source>
</evidence>
<dbReference type="InterPro" id="IPR036097">
    <property type="entry name" value="HisK_dim/P_sf"/>
</dbReference>
<dbReference type="Gene3D" id="3.40.50.2300">
    <property type="match status" value="2"/>
</dbReference>
<evidence type="ECO:0000256" key="15">
    <source>
        <dbReference type="SAM" id="Phobius"/>
    </source>
</evidence>
<feature type="modified residue" description="4-aspartylphosphate" evidence="13">
    <location>
        <position position="722"/>
    </location>
</feature>
<organism evidence="19 20">
    <name type="scientific">Neorhodopirellula lusitana</name>
    <dbReference type="NCBI Taxonomy" id="445327"/>
    <lineage>
        <taxon>Bacteria</taxon>
        <taxon>Pseudomonadati</taxon>
        <taxon>Planctomycetota</taxon>
        <taxon>Planctomycetia</taxon>
        <taxon>Pirellulales</taxon>
        <taxon>Pirellulaceae</taxon>
        <taxon>Neorhodopirellula</taxon>
    </lineage>
</organism>
<evidence type="ECO:0000256" key="12">
    <source>
        <dbReference type="PROSITE-ProRule" id="PRU00110"/>
    </source>
</evidence>
<dbReference type="CDD" id="cd00088">
    <property type="entry name" value="HPT"/>
    <property type="match status" value="1"/>
</dbReference>
<evidence type="ECO:0000256" key="3">
    <source>
        <dbReference type="ARBA" id="ARBA00012438"/>
    </source>
</evidence>
<feature type="domain" description="Response regulatory" evidence="17">
    <location>
        <begin position="839"/>
        <end position="957"/>
    </location>
</feature>
<evidence type="ECO:0000256" key="5">
    <source>
        <dbReference type="ARBA" id="ARBA00022553"/>
    </source>
</evidence>
<feature type="modified residue" description="Phosphohistidine" evidence="12">
    <location>
        <position position="1129"/>
    </location>
</feature>
<sequence length="1202" mass="129798">MFLRAWYEYRLDYLLFTIAVLAGYGWVIWRIQRRSMRQAAVRQLRPQQQRSQKPKSTQSNSGQPASVLRSMKQAAIPRRKPKRRPGRSLAKPSAGQQSSRPSSAAGGADELVVDDGLPRSAVVFRPRLALAVLSVLLGVGFIGTEYLDRLQRRSLQEQLIGLAPTYAIELQQLGHESITLDTPPDDPKYRSILEAQERWLSVNPHVADIYTFRRAVPQASADSNATESESRLGKYQLIVDSATDYDGDGVITGRREERTEIGELYEEPDWRQVERAFSGAVVFDSNPFYDRWGYWVSANAPLRDSNGEIEALVGVDFPASKFIRSIVMTRLGAMGVLATFISTYLAGVTIIGLLKGGITEQAAYRERLRYQRDLATQAAADARRATRAKSEFLATMSHEIRTPMNGILGMAELLLNSPLQRKQRQFLSIMKGSADGLLSVLNDILDFSKIEAGRIELENIPFGLHELINQTVQTVAGGRSLLSSTVVGDGDVKEGKVELAVRISPGTPDRVIGDPTRIRQVLVNLVGNALKFTEHGEVIVEARVSDQETLMDVDPRAASATAAVLPSDNQSARHARVFLSVSDTGIGMGREQKARIFEAFTQADSSTTRQFGGTGLGLAISSRLVERMGGRLSVESVPGEGSRFEFDVPLKIAPQADVVDNPQLTGVRVLVVDDHQINRIILNELLNDAGCVVDCVGAGDKVVPALQQAASRGEPFELILLDYMMPNVDGLEVTQRVRAAVPVEGVLISETPIAVLSSMGAEMDRRWLVEWNIVRCLTKPVSPHELIELVTTVCRSSGGNAGVEGDAGVGSGVSVARLPEAVDDDQLNPAFGTCELARHVLLVEDGAINRAVAEHMLYARGHRVTSVEGGPQALDALASQAFDVVLMDVQMPGMDGLEATRRIRAAKETTYADIPIVAMTAHAMSGDRIRCLDAGMTDYVSKPYAPARLFAVVEAYPANALKSEGPYADSALEAEDGLDSNTPGFEGDLGGGRSGVEGDRDAIGLESGSEEDLGGVWGASTNTESQLIPPTVDETLVIEGVPRQNRLASGTDESGSRASDAGAGDLDAAASGPGDDVIDRKVLMQNLGGDHEVLKTMAAMFAEEWPMQLADFAKALESGDLSQVTATAHQLKGTAAALGAMQLHRVVTQIEDEGRGLEVRGPGSLDAKEARLDRWRERLQDLEDGGQIAAARLSELSADEGA</sequence>
<evidence type="ECO:0000256" key="13">
    <source>
        <dbReference type="PROSITE-ProRule" id="PRU00169"/>
    </source>
</evidence>
<dbReference type="Pfam" id="PF00512">
    <property type="entry name" value="HisKA"/>
    <property type="match status" value="1"/>
</dbReference>
<dbReference type="SMART" id="SM00388">
    <property type="entry name" value="HisKA"/>
    <property type="match status" value="1"/>
</dbReference>
<dbReference type="InterPro" id="IPR003594">
    <property type="entry name" value="HATPase_dom"/>
</dbReference>
<feature type="transmembrane region" description="Helical" evidence="15">
    <location>
        <begin position="12"/>
        <end position="29"/>
    </location>
</feature>
<dbReference type="SMART" id="SM00387">
    <property type="entry name" value="HATPase_c"/>
    <property type="match status" value="1"/>
</dbReference>
<dbReference type="SMART" id="SM00448">
    <property type="entry name" value="REC"/>
    <property type="match status" value="2"/>
</dbReference>
<feature type="compositionally biased region" description="Polar residues" evidence="14">
    <location>
        <begin position="45"/>
        <end position="64"/>
    </location>
</feature>
<dbReference type="Proteomes" id="UP001158067">
    <property type="component" value="Unassembled WGS sequence"/>
</dbReference>
<feature type="region of interest" description="Disordered" evidence="14">
    <location>
        <begin position="1043"/>
        <end position="1075"/>
    </location>
</feature>
<keyword evidence="6 15" id="KW-0812">Transmembrane</keyword>
<evidence type="ECO:0000259" key="17">
    <source>
        <dbReference type="PROSITE" id="PS50110"/>
    </source>
</evidence>
<dbReference type="Pfam" id="PF02518">
    <property type="entry name" value="HATPase_c"/>
    <property type="match status" value="1"/>
</dbReference>
<comment type="caution">
    <text evidence="19">The sequence shown here is derived from an EMBL/GenBank/DDBJ whole genome shotgun (WGS) entry which is preliminary data.</text>
</comment>
<dbReference type="Gene3D" id="3.30.565.10">
    <property type="entry name" value="Histidine kinase-like ATPase, C-terminal domain"/>
    <property type="match status" value="1"/>
</dbReference>
<keyword evidence="19" id="KW-0418">Kinase</keyword>
<evidence type="ECO:0000259" key="16">
    <source>
        <dbReference type="PROSITE" id="PS50109"/>
    </source>
</evidence>
<feature type="domain" description="Histidine kinase" evidence="16">
    <location>
        <begin position="395"/>
        <end position="652"/>
    </location>
</feature>
<comment type="catalytic activity">
    <reaction evidence="1">
        <text>ATP + protein L-histidine = ADP + protein N-phospho-L-histidine.</text>
        <dbReference type="EC" id="2.7.13.3"/>
    </reaction>
</comment>
<evidence type="ECO:0000313" key="20">
    <source>
        <dbReference type="Proteomes" id="UP001158067"/>
    </source>
</evidence>
<keyword evidence="4" id="KW-1003">Cell membrane</keyword>
<evidence type="ECO:0000256" key="14">
    <source>
        <dbReference type="SAM" id="MobiDB-lite"/>
    </source>
</evidence>
<dbReference type="SUPFAM" id="SSF55874">
    <property type="entry name" value="ATPase domain of HSP90 chaperone/DNA topoisomerase II/histidine kinase"/>
    <property type="match status" value="1"/>
</dbReference>
<keyword evidence="10" id="KW-0902">Two-component regulatory system</keyword>
<keyword evidence="9 15" id="KW-1133">Transmembrane helix</keyword>
<feature type="region of interest" description="Disordered" evidence="14">
    <location>
        <begin position="42"/>
        <end position="109"/>
    </location>
</feature>
<evidence type="ECO:0000256" key="9">
    <source>
        <dbReference type="ARBA" id="ARBA00022989"/>
    </source>
</evidence>
<dbReference type="InterPro" id="IPR036641">
    <property type="entry name" value="HPT_dom_sf"/>
</dbReference>
<keyword evidence="11 15" id="KW-0472">Membrane</keyword>
<evidence type="ECO:0000256" key="2">
    <source>
        <dbReference type="ARBA" id="ARBA00004651"/>
    </source>
</evidence>
<dbReference type="SMART" id="SM00073">
    <property type="entry name" value="HPT"/>
    <property type="match status" value="1"/>
</dbReference>
<accession>A0ABY1QKU1</accession>
<dbReference type="PROSITE" id="PS50109">
    <property type="entry name" value="HIS_KIN"/>
    <property type="match status" value="1"/>
</dbReference>
<dbReference type="SUPFAM" id="SSF52172">
    <property type="entry name" value="CheY-like"/>
    <property type="match status" value="2"/>
</dbReference>
<keyword evidence="8" id="KW-0067">ATP-binding</keyword>
<protein>
    <recommendedName>
        <fullName evidence="3">histidine kinase</fullName>
        <ecNumber evidence="3">2.7.13.3</ecNumber>
    </recommendedName>
</protein>
<dbReference type="PROSITE" id="PS50894">
    <property type="entry name" value="HPT"/>
    <property type="match status" value="1"/>
</dbReference>
<evidence type="ECO:0000256" key="1">
    <source>
        <dbReference type="ARBA" id="ARBA00000085"/>
    </source>
</evidence>
<dbReference type="PANTHER" id="PTHR45339:SF1">
    <property type="entry name" value="HYBRID SIGNAL TRANSDUCTION HISTIDINE KINASE J"/>
    <property type="match status" value="1"/>
</dbReference>
<evidence type="ECO:0000256" key="8">
    <source>
        <dbReference type="ARBA" id="ARBA00022840"/>
    </source>
</evidence>
<reference evidence="19 20" key="1">
    <citation type="submission" date="2017-05" db="EMBL/GenBank/DDBJ databases">
        <authorList>
            <person name="Varghese N."/>
            <person name="Submissions S."/>
        </authorList>
    </citation>
    <scope>NUCLEOTIDE SEQUENCE [LARGE SCALE GENOMIC DNA]</scope>
    <source>
        <strain evidence="19 20">DSM 25457</strain>
    </source>
</reference>
<dbReference type="Pfam" id="PF01627">
    <property type="entry name" value="Hpt"/>
    <property type="match status" value="1"/>
</dbReference>
<feature type="region of interest" description="Disordered" evidence="14">
    <location>
        <begin position="974"/>
        <end position="1024"/>
    </location>
</feature>
<evidence type="ECO:0000256" key="4">
    <source>
        <dbReference type="ARBA" id="ARBA00022475"/>
    </source>
</evidence>
<dbReference type="InterPro" id="IPR001789">
    <property type="entry name" value="Sig_transdc_resp-reg_receiver"/>
</dbReference>
<proteinExistence type="predicted"/>
<gene>
    <name evidence="19" type="ORF">SAMN06265222_117108</name>
</gene>
<dbReference type="SUPFAM" id="SSF47226">
    <property type="entry name" value="Histidine-containing phosphotransfer domain, HPT domain"/>
    <property type="match status" value="1"/>
</dbReference>
<dbReference type="InterPro" id="IPR005467">
    <property type="entry name" value="His_kinase_dom"/>
</dbReference>
<evidence type="ECO:0000256" key="11">
    <source>
        <dbReference type="ARBA" id="ARBA00023136"/>
    </source>
</evidence>
<dbReference type="CDD" id="cd00082">
    <property type="entry name" value="HisKA"/>
    <property type="match status" value="1"/>
</dbReference>
<feature type="domain" description="Response regulatory" evidence="17">
    <location>
        <begin position="668"/>
        <end position="794"/>
    </location>
</feature>
<dbReference type="PROSITE" id="PS50110">
    <property type="entry name" value="RESPONSE_REGULATORY"/>
    <property type="match status" value="2"/>
</dbReference>
<dbReference type="InterPro" id="IPR003661">
    <property type="entry name" value="HisK_dim/P_dom"/>
</dbReference>
<keyword evidence="5 13" id="KW-0597">Phosphoprotein</keyword>
<dbReference type="CDD" id="cd17546">
    <property type="entry name" value="REC_hyHK_CKI1_RcsC-like"/>
    <property type="match status" value="1"/>
</dbReference>
<keyword evidence="20" id="KW-1185">Reference proteome</keyword>
<evidence type="ECO:0000256" key="10">
    <source>
        <dbReference type="ARBA" id="ARBA00023012"/>
    </source>
</evidence>
<dbReference type="PRINTS" id="PR00344">
    <property type="entry name" value="BCTRLSENSOR"/>
</dbReference>
<feature type="compositionally biased region" description="Basic residues" evidence="14">
    <location>
        <begin position="77"/>
        <end position="86"/>
    </location>
</feature>
<feature type="compositionally biased region" description="Low complexity" evidence="14">
    <location>
        <begin position="1052"/>
        <end position="1075"/>
    </location>
</feature>
<dbReference type="Pfam" id="PF00072">
    <property type="entry name" value="Response_reg"/>
    <property type="match status" value="2"/>
</dbReference>
<dbReference type="PANTHER" id="PTHR45339">
    <property type="entry name" value="HYBRID SIGNAL TRANSDUCTION HISTIDINE KINASE J"/>
    <property type="match status" value="1"/>
</dbReference>
<dbReference type="InterPro" id="IPR036890">
    <property type="entry name" value="HATPase_C_sf"/>
</dbReference>
<dbReference type="RefSeq" id="WP_283434882.1">
    <property type="nucleotide sequence ID" value="NZ_FXUG01000017.1"/>
</dbReference>
<feature type="modified residue" description="4-aspartylphosphate" evidence="13">
    <location>
        <position position="888"/>
    </location>
</feature>
<comment type="subcellular location">
    <subcellularLocation>
        <location evidence="2">Cell membrane</location>
        <topology evidence="2">Multi-pass membrane protein</topology>
    </subcellularLocation>
</comment>
<dbReference type="SUPFAM" id="SSF47384">
    <property type="entry name" value="Homodimeric domain of signal transducing histidine kinase"/>
    <property type="match status" value="1"/>
</dbReference>
<keyword evidence="19" id="KW-0808">Transferase</keyword>
<feature type="transmembrane region" description="Helical" evidence="15">
    <location>
        <begin position="331"/>
        <end position="354"/>
    </location>
</feature>
<dbReference type="InterPro" id="IPR008207">
    <property type="entry name" value="Sig_transdc_His_kin_Hpt_dom"/>
</dbReference>
<dbReference type="Gene3D" id="1.10.287.130">
    <property type="match status" value="1"/>
</dbReference>
<dbReference type="Gene3D" id="1.20.120.160">
    <property type="entry name" value="HPT domain"/>
    <property type="match status" value="1"/>
</dbReference>
<dbReference type="EC" id="2.7.13.3" evidence="3"/>
<evidence type="ECO:0000313" key="19">
    <source>
        <dbReference type="EMBL" id="SMP74320.1"/>
    </source>
</evidence>
<feature type="domain" description="HPt" evidence="18">
    <location>
        <begin position="1090"/>
        <end position="1196"/>
    </location>
</feature>